<evidence type="ECO:0000256" key="8">
    <source>
        <dbReference type="SAM" id="Phobius"/>
    </source>
</evidence>
<evidence type="ECO:0000256" key="2">
    <source>
        <dbReference type="ARBA" id="ARBA00010145"/>
    </source>
</evidence>
<keyword evidence="4" id="KW-1003">Cell membrane</keyword>
<keyword evidence="6 8" id="KW-1133">Transmembrane helix</keyword>
<feature type="transmembrane region" description="Helical" evidence="8">
    <location>
        <begin position="134"/>
        <end position="156"/>
    </location>
</feature>
<gene>
    <name evidence="9" type="ORF">IAD51_01350</name>
</gene>
<dbReference type="PANTHER" id="PTHR36838:SF1">
    <property type="entry name" value="SLR1864 PROTEIN"/>
    <property type="match status" value="1"/>
</dbReference>
<evidence type="ECO:0000256" key="1">
    <source>
        <dbReference type="ARBA" id="ARBA00004651"/>
    </source>
</evidence>
<evidence type="ECO:0000256" key="7">
    <source>
        <dbReference type="ARBA" id="ARBA00023136"/>
    </source>
</evidence>
<dbReference type="EMBL" id="DVMN01000025">
    <property type="protein sequence ID" value="HIU20876.1"/>
    <property type="molecule type" value="Genomic_DNA"/>
</dbReference>
<comment type="similarity">
    <text evidence="2">Belongs to the auxin efflux carrier (TC 2.A.69) family.</text>
</comment>
<dbReference type="Pfam" id="PF03547">
    <property type="entry name" value="Mem_trans"/>
    <property type="match status" value="1"/>
</dbReference>
<dbReference type="GO" id="GO:0005886">
    <property type="term" value="C:plasma membrane"/>
    <property type="evidence" value="ECO:0007669"/>
    <property type="project" value="UniProtKB-SubCell"/>
</dbReference>
<evidence type="ECO:0000313" key="9">
    <source>
        <dbReference type="EMBL" id="HIU20876.1"/>
    </source>
</evidence>
<feature type="transmembrane region" description="Helical" evidence="8">
    <location>
        <begin position="197"/>
        <end position="217"/>
    </location>
</feature>
<dbReference type="PANTHER" id="PTHR36838">
    <property type="entry name" value="AUXIN EFFLUX CARRIER FAMILY PROTEIN"/>
    <property type="match status" value="1"/>
</dbReference>
<feature type="transmembrane region" description="Helical" evidence="8">
    <location>
        <begin position="229"/>
        <end position="251"/>
    </location>
</feature>
<keyword evidence="3" id="KW-0813">Transport</keyword>
<dbReference type="Gene3D" id="1.20.1530.20">
    <property type="match status" value="1"/>
</dbReference>
<proteinExistence type="inferred from homology"/>
<keyword evidence="7 8" id="KW-0472">Membrane</keyword>
<feature type="transmembrane region" description="Helical" evidence="8">
    <location>
        <begin position="263"/>
        <end position="285"/>
    </location>
</feature>
<feature type="transmembrane region" description="Helical" evidence="8">
    <location>
        <begin position="162"/>
        <end position="185"/>
    </location>
</feature>
<dbReference type="GO" id="GO:0055085">
    <property type="term" value="P:transmembrane transport"/>
    <property type="evidence" value="ECO:0007669"/>
    <property type="project" value="InterPro"/>
</dbReference>
<dbReference type="Proteomes" id="UP000824088">
    <property type="component" value="Unassembled WGS sequence"/>
</dbReference>
<evidence type="ECO:0000256" key="4">
    <source>
        <dbReference type="ARBA" id="ARBA00022475"/>
    </source>
</evidence>
<keyword evidence="5 8" id="KW-0812">Transmembrane</keyword>
<dbReference type="InterPro" id="IPR004776">
    <property type="entry name" value="Mem_transp_PIN-like"/>
</dbReference>
<evidence type="ECO:0000256" key="3">
    <source>
        <dbReference type="ARBA" id="ARBA00022448"/>
    </source>
</evidence>
<sequence>MGFSTTAVSVLLLVAMAVPGYLLIKTKMLPQKAITYLSVLLLYVSQPFLSIRSFLEVSYTLQLAVNLAIVFGVSLAGQAVVFGVMWLVLRRRFDDPQQTAELIRDGFIGGDSYTAEPALKAAVARSVSGRANRAMVLASAFGNVGFFGVPVLQFLFPDAHDAIAYSAVFIVTLNLMSWTVGSYLLTGDKKHVSLKRALINPQTVTLVISLPLFFAGVSAGDLPDTINTVIGYLADMTAPLCMIILGMRFALAPVVQLFTDFRVYVASFIKTLVFPLLVYVVLMPFQMEEMLRVSLVLLSGMPAATINLNLAELYGADQKTAANSILMSTVLSIVTIPLLMLLF</sequence>
<protein>
    <submittedName>
        <fullName evidence="9">AEC family transporter</fullName>
    </submittedName>
</protein>
<evidence type="ECO:0000256" key="5">
    <source>
        <dbReference type="ARBA" id="ARBA00022692"/>
    </source>
</evidence>
<feature type="transmembrane region" description="Helical" evidence="8">
    <location>
        <begin position="67"/>
        <end position="89"/>
    </location>
</feature>
<reference evidence="9" key="2">
    <citation type="journal article" date="2021" name="PeerJ">
        <title>Extensive microbial diversity within the chicken gut microbiome revealed by metagenomics and culture.</title>
        <authorList>
            <person name="Gilroy R."/>
            <person name="Ravi A."/>
            <person name="Getino M."/>
            <person name="Pursley I."/>
            <person name="Horton D.L."/>
            <person name="Alikhan N.F."/>
            <person name="Baker D."/>
            <person name="Gharbi K."/>
            <person name="Hall N."/>
            <person name="Watson M."/>
            <person name="Adriaenssens E.M."/>
            <person name="Foster-Nyarko E."/>
            <person name="Jarju S."/>
            <person name="Secka A."/>
            <person name="Antonio M."/>
            <person name="Oren A."/>
            <person name="Chaudhuri R.R."/>
            <person name="La Ragione R."/>
            <person name="Hildebrand F."/>
            <person name="Pallen M.J."/>
        </authorList>
    </citation>
    <scope>NUCLEOTIDE SEQUENCE</scope>
    <source>
        <strain evidence="9">1063</strain>
    </source>
</reference>
<comment type="caution">
    <text evidence="9">The sequence shown here is derived from an EMBL/GenBank/DDBJ whole genome shotgun (WGS) entry which is preliminary data.</text>
</comment>
<organism evidence="9 10">
    <name type="scientific">Candidatus Limadaptatus stercorigallinarum</name>
    <dbReference type="NCBI Taxonomy" id="2840845"/>
    <lineage>
        <taxon>Bacteria</taxon>
        <taxon>Bacillati</taxon>
        <taxon>Bacillota</taxon>
        <taxon>Clostridia</taxon>
        <taxon>Eubacteriales</taxon>
        <taxon>Candidatus Limadaptatus</taxon>
    </lineage>
</organism>
<reference evidence="9" key="1">
    <citation type="submission" date="2020-10" db="EMBL/GenBank/DDBJ databases">
        <authorList>
            <person name="Gilroy R."/>
        </authorList>
    </citation>
    <scope>NUCLEOTIDE SEQUENCE</scope>
    <source>
        <strain evidence="9">1063</strain>
    </source>
</reference>
<name>A0A9D1HQX8_9FIRM</name>
<feature type="transmembrane region" description="Helical" evidence="8">
    <location>
        <begin position="322"/>
        <end position="342"/>
    </location>
</feature>
<evidence type="ECO:0000256" key="6">
    <source>
        <dbReference type="ARBA" id="ARBA00022989"/>
    </source>
</evidence>
<accession>A0A9D1HQX8</accession>
<dbReference type="InterPro" id="IPR038770">
    <property type="entry name" value="Na+/solute_symporter_sf"/>
</dbReference>
<comment type="subcellular location">
    <subcellularLocation>
        <location evidence="1">Cell membrane</location>
        <topology evidence="1">Multi-pass membrane protein</topology>
    </subcellularLocation>
</comment>
<dbReference type="AlphaFoldDB" id="A0A9D1HQX8"/>
<feature type="transmembrane region" description="Helical" evidence="8">
    <location>
        <begin position="36"/>
        <end position="55"/>
    </location>
</feature>
<evidence type="ECO:0000313" key="10">
    <source>
        <dbReference type="Proteomes" id="UP000824088"/>
    </source>
</evidence>
<feature type="transmembrane region" description="Helical" evidence="8">
    <location>
        <begin position="6"/>
        <end position="24"/>
    </location>
</feature>